<evidence type="ECO:0000256" key="1">
    <source>
        <dbReference type="SAM" id="MobiDB-lite"/>
    </source>
</evidence>
<name>A0A392TBI9_9FABA</name>
<dbReference type="EMBL" id="LXQA010546869">
    <property type="protein sequence ID" value="MCI58491.1"/>
    <property type="molecule type" value="Genomic_DNA"/>
</dbReference>
<protein>
    <submittedName>
        <fullName evidence="2">Uncharacterized protein</fullName>
    </submittedName>
</protein>
<feature type="region of interest" description="Disordered" evidence="1">
    <location>
        <begin position="1"/>
        <end position="90"/>
    </location>
</feature>
<evidence type="ECO:0000313" key="3">
    <source>
        <dbReference type="Proteomes" id="UP000265520"/>
    </source>
</evidence>
<dbReference type="AlphaFoldDB" id="A0A392TBI9"/>
<dbReference type="Proteomes" id="UP000265520">
    <property type="component" value="Unassembled WGS sequence"/>
</dbReference>
<keyword evidence="3" id="KW-1185">Reference proteome</keyword>
<feature type="non-terminal residue" evidence="2">
    <location>
        <position position="90"/>
    </location>
</feature>
<reference evidence="2 3" key="1">
    <citation type="journal article" date="2018" name="Front. Plant Sci.">
        <title>Red Clover (Trifolium pratense) and Zigzag Clover (T. medium) - A Picture of Genomic Similarities and Differences.</title>
        <authorList>
            <person name="Dluhosova J."/>
            <person name="Istvanek J."/>
            <person name="Nedelnik J."/>
            <person name="Repkova J."/>
        </authorList>
    </citation>
    <scope>NUCLEOTIDE SEQUENCE [LARGE SCALE GENOMIC DNA]</scope>
    <source>
        <strain evidence="3">cv. 10/8</strain>
        <tissue evidence="2">Leaf</tissue>
    </source>
</reference>
<proteinExistence type="predicted"/>
<comment type="caution">
    <text evidence="2">The sequence shown here is derived from an EMBL/GenBank/DDBJ whole genome shotgun (WGS) entry which is preliminary data.</text>
</comment>
<sequence>TVPDPLSQLIVDDPTSKGSKMKTPEETARISIQIPMKGGGATAESDTTDAPPNPTKKKRGMRSSTGRPLLQGGSAKNTSSGGDGVSQEDV</sequence>
<evidence type="ECO:0000313" key="2">
    <source>
        <dbReference type="EMBL" id="MCI58491.1"/>
    </source>
</evidence>
<accession>A0A392TBI9</accession>
<organism evidence="2 3">
    <name type="scientific">Trifolium medium</name>
    <dbReference type="NCBI Taxonomy" id="97028"/>
    <lineage>
        <taxon>Eukaryota</taxon>
        <taxon>Viridiplantae</taxon>
        <taxon>Streptophyta</taxon>
        <taxon>Embryophyta</taxon>
        <taxon>Tracheophyta</taxon>
        <taxon>Spermatophyta</taxon>
        <taxon>Magnoliopsida</taxon>
        <taxon>eudicotyledons</taxon>
        <taxon>Gunneridae</taxon>
        <taxon>Pentapetalae</taxon>
        <taxon>rosids</taxon>
        <taxon>fabids</taxon>
        <taxon>Fabales</taxon>
        <taxon>Fabaceae</taxon>
        <taxon>Papilionoideae</taxon>
        <taxon>50 kb inversion clade</taxon>
        <taxon>NPAAA clade</taxon>
        <taxon>Hologalegina</taxon>
        <taxon>IRL clade</taxon>
        <taxon>Trifolieae</taxon>
        <taxon>Trifolium</taxon>
    </lineage>
</organism>
<feature type="non-terminal residue" evidence="2">
    <location>
        <position position="1"/>
    </location>
</feature>